<reference evidence="1 2" key="1">
    <citation type="journal article" date="2024" name="IMA Fungus">
        <title>IMA Genome - F19 : A genome assembly and annotation guide to empower mycologists, including annotated draft genome sequences of Ceratocystis pirilliformis, Diaporthe australafricana, Fusarium ophioides, Paecilomyces lecythidis, and Sporothrix stenoceras.</title>
        <authorList>
            <person name="Aylward J."/>
            <person name="Wilson A.M."/>
            <person name="Visagie C.M."/>
            <person name="Spraker J."/>
            <person name="Barnes I."/>
            <person name="Buitendag C."/>
            <person name="Ceriani C."/>
            <person name="Del Mar Angel L."/>
            <person name="du Plessis D."/>
            <person name="Fuchs T."/>
            <person name="Gasser K."/>
            <person name="Kramer D."/>
            <person name="Li W."/>
            <person name="Munsamy K."/>
            <person name="Piso A."/>
            <person name="Price J.L."/>
            <person name="Sonnekus B."/>
            <person name="Thomas C."/>
            <person name="van der Nest A."/>
            <person name="van Dijk A."/>
            <person name="van Heerden A."/>
            <person name="van Vuuren N."/>
            <person name="Yilmaz N."/>
            <person name="Duong T.A."/>
            <person name="van der Merwe N.A."/>
            <person name="Wingfield M.J."/>
            <person name="Wingfield B.D."/>
        </authorList>
    </citation>
    <scope>NUCLEOTIDE SEQUENCE [LARGE SCALE GENOMIC DNA]</scope>
    <source>
        <strain evidence="1 2">CMW 18300</strain>
    </source>
</reference>
<dbReference type="Proteomes" id="UP001583177">
    <property type="component" value="Unassembled WGS sequence"/>
</dbReference>
<name>A0ABR3WBQ6_9PEZI</name>
<comment type="caution">
    <text evidence="1">The sequence shown here is derived from an EMBL/GenBank/DDBJ whole genome shotgun (WGS) entry which is preliminary data.</text>
</comment>
<evidence type="ECO:0000313" key="2">
    <source>
        <dbReference type="Proteomes" id="UP001583177"/>
    </source>
</evidence>
<keyword evidence="2" id="KW-1185">Reference proteome</keyword>
<dbReference type="EMBL" id="JAWRVE010000107">
    <property type="protein sequence ID" value="KAL1858187.1"/>
    <property type="molecule type" value="Genomic_DNA"/>
</dbReference>
<proteinExistence type="predicted"/>
<gene>
    <name evidence="1" type="ORF">Daus18300_010069</name>
</gene>
<organism evidence="1 2">
    <name type="scientific">Diaporthe australafricana</name>
    <dbReference type="NCBI Taxonomy" id="127596"/>
    <lineage>
        <taxon>Eukaryota</taxon>
        <taxon>Fungi</taxon>
        <taxon>Dikarya</taxon>
        <taxon>Ascomycota</taxon>
        <taxon>Pezizomycotina</taxon>
        <taxon>Sordariomycetes</taxon>
        <taxon>Sordariomycetidae</taxon>
        <taxon>Diaporthales</taxon>
        <taxon>Diaporthaceae</taxon>
        <taxon>Diaporthe</taxon>
    </lineage>
</organism>
<evidence type="ECO:0000313" key="1">
    <source>
        <dbReference type="EMBL" id="KAL1858187.1"/>
    </source>
</evidence>
<sequence>MFSDSQSSAAHESSAASETSDRPLITYVYSESEEARRNLKFFIAHGLHAAADFVFIFNGETDADSLLPDLPEIRTVRRDNTCYDLGSHGEVLLKDDLWRRYSRFILMNASVRGPFLPTWADGLCWTERLLSKITYDVKLVGTSLNCWPTPHVQSMVWATDSEGLSLLLHPPPTSPRHDEWMETLFSHADDFPRPADYKPSSPNWVEKGLSQCFANRQEAVQGEIAATGIILGAGKKVDTLLTQYQTSQEHNVTAFCEPLGAWDPQSEGNYGGGSIHPFETMFIKTNRGLSPKLIESLSGWTDQMGYSSYSQCSRSSEESR</sequence>
<accession>A0ABR3WBQ6</accession>
<protein>
    <submittedName>
        <fullName evidence="1">Uncharacterized protein</fullName>
    </submittedName>
</protein>